<keyword evidence="4 8" id="KW-0378">Hydrolase</keyword>
<evidence type="ECO:0000256" key="1">
    <source>
        <dbReference type="ARBA" id="ARBA00008136"/>
    </source>
</evidence>
<dbReference type="GO" id="GO:0003697">
    <property type="term" value="F:single-stranded DNA binding"/>
    <property type="evidence" value="ECO:0007669"/>
    <property type="project" value="InterPro"/>
</dbReference>
<accession>A0A286A786</accession>
<dbReference type="AlphaFoldDB" id="A0A286A786"/>
<dbReference type="SUPFAM" id="SSF143081">
    <property type="entry name" value="BB1717-like"/>
    <property type="match status" value="1"/>
</dbReference>
<dbReference type="PANTHER" id="PTHR13604:SF0">
    <property type="entry name" value="ABASIC SITE PROCESSING PROTEIN HMCES"/>
    <property type="match status" value="1"/>
</dbReference>
<keyword evidence="3" id="KW-0227">DNA damage</keyword>
<organism evidence="9 10">
    <name type="scientific">Pedobacter xixiisoli</name>
    <dbReference type="NCBI Taxonomy" id="1476464"/>
    <lineage>
        <taxon>Bacteria</taxon>
        <taxon>Pseudomonadati</taxon>
        <taxon>Bacteroidota</taxon>
        <taxon>Sphingobacteriia</taxon>
        <taxon>Sphingobacteriales</taxon>
        <taxon>Sphingobacteriaceae</taxon>
        <taxon>Pedobacter</taxon>
    </lineage>
</organism>
<protein>
    <recommendedName>
        <fullName evidence="8">Abasic site processing protein</fullName>
        <ecNumber evidence="8">3.4.-.-</ecNumber>
    </recommendedName>
</protein>
<evidence type="ECO:0000256" key="6">
    <source>
        <dbReference type="ARBA" id="ARBA00023125"/>
    </source>
</evidence>
<evidence type="ECO:0000256" key="7">
    <source>
        <dbReference type="ARBA" id="ARBA00023239"/>
    </source>
</evidence>
<dbReference type="GO" id="GO:0006508">
    <property type="term" value="P:proteolysis"/>
    <property type="evidence" value="ECO:0007669"/>
    <property type="project" value="UniProtKB-KW"/>
</dbReference>
<keyword evidence="7" id="KW-0456">Lyase</keyword>
<dbReference type="Proteomes" id="UP000219281">
    <property type="component" value="Unassembled WGS sequence"/>
</dbReference>
<keyword evidence="6" id="KW-0238">DNA-binding</keyword>
<dbReference type="EC" id="3.4.-.-" evidence="8"/>
<dbReference type="PANTHER" id="PTHR13604">
    <property type="entry name" value="DC12-RELATED"/>
    <property type="match status" value="1"/>
</dbReference>
<dbReference type="GO" id="GO:0106300">
    <property type="term" value="P:protein-DNA covalent cross-linking repair"/>
    <property type="evidence" value="ECO:0007669"/>
    <property type="project" value="InterPro"/>
</dbReference>
<dbReference type="InterPro" id="IPR003738">
    <property type="entry name" value="SRAP"/>
</dbReference>
<name>A0A286A786_9SPHI</name>
<dbReference type="InterPro" id="IPR036590">
    <property type="entry name" value="SRAP-like"/>
</dbReference>
<evidence type="ECO:0000256" key="2">
    <source>
        <dbReference type="ARBA" id="ARBA00022670"/>
    </source>
</evidence>
<keyword evidence="2 8" id="KW-0645">Protease</keyword>
<dbReference type="Gene3D" id="3.90.1680.10">
    <property type="entry name" value="SOS response associated peptidase-like"/>
    <property type="match status" value="1"/>
</dbReference>
<keyword evidence="5" id="KW-0190">Covalent protein-DNA linkage</keyword>
<dbReference type="EMBL" id="OCMT01000003">
    <property type="protein sequence ID" value="SOD17783.1"/>
    <property type="molecule type" value="Genomic_DNA"/>
</dbReference>
<evidence type="ECO:0000313" key="9">
    <source>
        <dbReference type="EMBL" id="SOD17783.1"/>
    </source>
</evidence>
<reference evidence="10" key="1">
    <citation type="submission" date="2017-09" db="EMBL/GenBank/DDBJ databases">
        <authorList>
            <person name="Varghese N."/>
            <person name="Submissions S."/>
        </authorList>
    </citation>
    <scope>NUCLEOTIDE SEQUENCE [LARGE SCALE GENOMIC DNA]</scope>
    <source>
        <strain evidence="10">CGMCC 1.12803</strain>
    </source>
</reference>
<evidence type="ECO:0000256" key="3">
    <source>
        <dbReference type="ARBA" id="ARBA00022763"/>
    </source>
</evidence>
<proteinExistence type="inferred from homology"/>
<evidence type="ECO:0000256" key="5">
    <source>
        <dbReference type="ARBA" id="ARBA00023124"/>
    </source>
</evidence>
<comment type="similarity">
    <text evidence="1 8">Belongs to the SOS response-associated peptidase family.</text>
</comment>
<dbReference type="GO" id="GO:0008233">
    <property type="term" value="F:peptidase activity"/>
    <property type="evidence" value="ECO:0007669"/>
    <property type="project" value="UniProtKB-KW"/>
</dbReference>
<dbReference type="RefSeq" id="WP_097132528.1">
    <property type="nucleotide sequence ID" value="NZ_OCMT01000003.1"/>
</dbReference>
<dbReference type="Pfam" id="PF02586">
    <property type="entry name" value="SRAP"/>
    <property type="match status" value="1"/>
</dbReference>
<gene>
    <name evidence="9" type="ORF">SAMN06297358_2685</name>
</gene>
<sequence length="228" mass="25843">MCGRVITPSSEEIRKSYGLSGPEIDIVINVPPAGAKVHLPIFRFGNGFEQFSWPLIPKWAKTENIGLKTANARLEKVTDPETMWYKLKDTQPCAIFTKGFYEWQQVDPKNPKTKKIPHVIRTIEPLTVMAGFWDVWRNPVDGMLLHSCSMITMEGNELMKEIHNVEGEKNGRMPAFLTSETIGLWTDLDLPYSERSKSLIQYPSEFLVATPISDVTDRAEVLSVLNAF</sequence>
<evidence type="ECO:0000256" key="8">
    <source>
        <dbReference type="RuleBase" id="RU364100"/>
    </source>
</evidence>
<dbReference type="OrthoDB" id="9782620at2"/>
<dbReference type="GO" id="GO:0016829">
    <property type="term" value="F:lyase activity"/>
    <property type="evidence" value="ECO:0007669"/>
    <property type="project" value="UniProtKB-KW"/>
</dbReference>
<evidence type="ECO:0000256" key="4">
    <source>
        <dbReference type="ARBA" id="ARBA00022801"/>
    </source>
</evidence>
<evidence type="ECO:0000313" key="10">
    <source>
        <dbReference type="Proteomes" id="UP000219281"/>
    </source>
</evidence>
<keyword evidence="10" id="KW-1185">Reference proteome</keyword>